<accession>A0ACB8UQM9</accession>
<dbReference type="EMBL" id="JALBCA010000099">
    <property type="protein sequence ID" value="KAI2383108.1"/>
    <property type="molecule type" value="Genomic_DNA"/>
</dbReference>
<name>A0ACB8UQM9_9EURO</name>
<sequence>MSLKPLKLYGSLHPPNPPKVAFILCELSLPYEVVNIPREEIKGPFLTSFNPNGRVPVLVDPNNGDFTIWESGAIMNYLVSQYDTEHKISFPYGTKEYHLTQQYLHFQMSGQGPYYGQWSWFNFYHSEKIPGVIERYSNEAKRVSQILEKCLEGKEFLMGDKCTFADLAFYPWQWFIMSEGVALEEDAPNVHRWMQRMSNRPSVIKVFKDREAYAPAKA</sequence>
<evidence type="ECO:0000313" key="1">
    <source>
        <dbReference type="EMBL" id="KAI2383108.1"/>
    </source>
</evidence>
<keyword evidence="1" id="KW-0808">Transferase</keyword>
<organism evidence="1">
    <name type="scientific">Ophidiomyces ophidiicola</name>
    <dbReference type="NCBI Taxonomy" id="1387563"/>
    <lineage>
        <taxon>Eukaryota</taxon>
        <taxon>Fungi</taxon>
        <taxon>Dikarya</taxon>
        <taxon>Ascomycota</taxon>
        <taxon>Pezizomycotina</taxon>
        <taxon>Eurotiomycetes</taxon>
        <taxon>Eurotiomycetidae</taxon>
        <taxon>Onygenales</taxon>
        <taxon>Onygenaceae</taxon>
        <taxon>Ophidiomyces</taxon>
    </lineage>
</organism>
<proteinExistence type="predicted"/>
<protein>
    <submittedName>
        <fullName evidence="1">Glutathione S- transferase, nitrogen catabolite repression regulator</fullName>
        <ecNumber evidence="1">2.5.1.18</ecNumber>
    </submittedName>
</protein>
<reference evidence="1" key="1">
    <citation type="journal article" date="2022" name="bioRxiv">
        <title>Population genetic analysis of Ophidiomyces ophidiicola, the causative agent of snake fungal disease, indicates recent introductions to the USA.</title>
        <authorList>
            <person name="Ladner J.T."/>
            <person name="Palmer J.M."/>
            <person name="Ettinger C.L."/>
            <person name="Stajich J.E."/>
            <person name="Farrell T.M."/>
            <person name="Glorioso B.M."/>
            <person name="Lawson B."/>
            <person name="Price S.J."/>
            <person name="Stengle A.G."/>
            <person name="Grear D.A."/>
            <person name="Lorch J.M."/>
        </authorList>
    </citation>
    <scope>NUCLEOTIDE SEQUENCE</scope>
    <source>
        <strain evidence="1">NWHC 24266-5</strain>
    </source>
</reference>
<gene>
    <name evidence="1" type="primary">URE2</name>
    <name evidence="1" type="ORF">LOY88_005488</name>
</gene>
<dbReference type="EC" id="2.5.1.18" evidence="1"/>
<comment type="caution">
    <text evidence="1">The sequence shown here is derived from an EMBL/GenBank/DDBJ whole genome shotgun (WGS) entry which is preliminary data.</text>
</comment>